<evidence type="ECO:0000259" key="5">
    <source>
        <dbReference type="Pfam" id="PF00296"/>
    </source>
</evidence>
<dbReference type="EMBL" id="BCTB01000051">
    <property type="protein sequence ID" value="GAT17227.1"/>
    <property type="molecule type" value="Genomic_DNA"/>
</dbReference>
<dbReference type="GO" id="GO:0008726">
    <property type="term" value="F:alkanesulfonate monooxygenase activity"/>
    <property type="evidence" value="ECO:0007669"/>
    <property type="project" value="TreeGrafter"/>
</dbReference>
<reference evidence="6 7" key="1">
    <citation type="journal article" date="2016" name="Genome Announc.">
        <title>Draft Genome Sequences of Five Rapidly Growing Mycobacterium Species, M. thermoresistibile, M. fortuitum subsp. acetamidolyticum, M. canariasense, M. brisbanense, and M. novocastrense.</title>
        <authorList>
            <person name="Katahira K."/>
            <person name="Ogura Y."/>
            <person name="Gotoh Y."/>
            <person name="Hayashi T."/>
        </authorList>
    </citation>
    <scope>NUCLEOTIDE SEQUENCE [LARGE SCALE GENOMIC DNA]</scope>
    <source>
        <strain evidence="6 7">JCM6362</strain>
    </source>
</reference>
<dbReference type="Gene3D" id="3.20.20.30">
    <property type="entry name" value="Luciferase-like domain"/>
    <property type="match status" value="1"/>
</dbReference>
<evidence type="ECO:0000256" key="1">
    <source>
        <dbReference type="ARBA" id="ARBA00022630"/>
    </source>
</evidence>
<comment type="caution">
    <text evidence="6">The sequence shown here is derived from an EMBL/GenBank/DDBJ whole genome shotgun (WGS) entry which is preliminary data.</text>
</comment>
<evidence type="ECO:0000313" key="6">
    <source>
        <dbReference type="EMBL" id="GAT17227.1"/>
    </source>
</evidence>
<reference evidence="7" key="2">
    <citation type="submission" date="2016-02" db="EMBL/GenBank/DDBJ databases">
        <title>Draft genome sequence of five rapidly growing Mycobacterium species.</title>
        <authorList>
            <person name="Katahira K."/>
            <person name="Gotou Y."/>
            <person name="Iida K."/>
            <person name="Ogura Y."/>
            <person name="Hayashi T."/>
        </authorList>
    </citation>
    <scope>NUCLEOTIDE SEQUENCE [LARGE SCALE GENOMIC DNA]</scope>
    <source>
        <strain evidence="7">JCM6362</strain>
    </source>
</reference>
<dbReference type="NCBIfam" id="TIGR03619">
    <property type="entry name" value="F420_Rv2161c"/>
    <property type="match status" value="1"/>
</dbReference>
<dbReference type="SUPFAM" id="SSF51679">
    <property type="entry name" value="Bacterial luciferase-like"/>
    <property type="match status" value="1"/>
</dbReference>
<dbReference type="InterPro" id="IPR019921">
    <property type="entry name" value="Lucif-like_OxRdtase_Rv2161c"/>
</dbReference>
<evidence type="ECO:0000256" key="4">
    <source>
        <dbReference type="ARBA" id="ARBA00023033"/>
    </source>
</evidence>
<feature type="domain" description="Luciferase-like" evidence="5">
    <location>
        <begin position="15"/>
        <end position="266"/>
    </location>
</feature>
<keyword evidence="1" id="KW-0285">Flavoprotein</keyword>
<dbReference type="OrthoDB" id="5172444at2"/>
<sequence length="303" mass="32370">MKFTLQYPGELAQDSRDFFTPSAIRTIATAAEAAGFRAVAVSEHPAPSVKWRQHGGHDTLDPTAALSFMAGVTDVIGLMTNLIILPFRNPYLAAKALASIDVVSGGRLIVGAGTGYLRSEFAALGVDFHRRGALLDESLAALRAIWTDPEEPRKGAAFGAVGPVCTQSPVQKPHPPIWIGGNSAAARRRVVQHGRGWMPVIAAPELTSAIGTQTLSNYVEFGAAVRELQDQLEIAGRDPSDVDIQVEQHVIDLDDATAVSRAAEDMKELERQGATWMAVRVDASSPSAALDYIGAFGEIFIRS</sequence>
<dbReference type="InterPro" id="IPR050172">
    <property type="entry name" value="SsuD_RutA_monooxygenase"/>
</dbReference>
<gene>
    <name evidence="6" type="ORF">RMCT_4196</name>
</gene>
<keyword evidence="3" id="KW-0560">Oxidoreductase</keyword>
<dbReference type="AlphaFoldDB" id="A0A100XIG5"/>
<name>A0A100XIG5_MYCTH</name>
<organism evidence="6 7">
    <name type="scientific">Mycolicibacterium thermoresistibile</name>
    <name type="common">Mycobacterium thermoresistibile</name>
    <dbReference type="NCBI Taxonomy" id="1797"/>
    <lineage>
        <taxon>Bacteria</taxon>
        <taxon>Bacillati</taxon>
        <taxon>Actinomycetota</taxon>
        <taxon>Actinomycetes</taxon>
        <taxon>Mycobacteriales</taxon>
        <taxon>Mycobacteriaceae</taxon>
        <taxon>Mycolicibacterium</taxon>
    </lineage>
</organism>
<evidence type="ECO:0000313" key="7">
    <source>
        <dbReference type="Proteomes" id="UP000069654"/>
    </source>
</evidence>
<dbReference type="InterPro" id="IPR011251">
    <property type="entry name" value="Luciferase-like_dom"/>
</dbReference>
<dbReference type="GO" id="GO:0046306">
    <property type="term" value="P:alkanesulfonate catabolic process"/>
    <property type="evidence" value="ECO:0007669"/>
    <property type="project" value="TreeGrafter"/>
</dbReference>
<dbReference type="RefSeq" id="WP_003926712.1">
    <property type="nucleotide sequence ID" value="NZ_BCTB01000051.1"/>
</dbReference>
<dbReference type="Proteomes" id="UP000069654">
    <property type="component" value="Unassembled WGS sequence"/>
</dbReference>
<dbReference type="PANTHER" id="PTHR42847:SF4">
    <property type="entry name" value="ALKANESULFONATE MONOOXYGENASE-RELATED"/>
    <property type="match status" value="1"/>
</dbReference>
<accession>A0A100XIG5</accession>
<protein>
    <recommendedName>
        <fullName evidence="5">Luciferase-like domain-containing protein</fullName>
    </recommendedName>
</protein>
<evidence type="ECO:0000256" key="3">
    <source>
        <dbReference type="ARBA" id="ARBA00023002"/>
    </source>
</evidence>
<dbReference type="OMA" id="YPGELAQ"/>
<proteinExistence type="predicted"/>
<keyword evidence="4" id="KW-0503">Monooxygenase</keyword>
<dbReference type="PANTHER" id="PTHR42847">
    <property type="entry name" value="ALKANESULFONATE MONOOXYGENASE"/>
    <property type="match status" value="1"/>
</dbReference>
<evidence type="ECO:0000256" key="2">
    <source>
        <dbReference type="ARBA" id="ARBA00022643"/>
    </source>
</evidence>
<dbReference type="Pfam" id="PF00296">
    <property type="entry name" value="Bac_luciferase"/>
    <property type="match status" value="1"/>
</dbReference>
<dbReference type="InterPro" id="IPR036661">
    <property type="entry name" value="Luciferase-like_sf"/>
</dbReference>
<keyword evidence="2" id="KW-0288">FMN</keyword>
<dbReference type="STRING" id="1797.RMCT_4196"/>